<reference evidence="4 5" key="1">
    <citation type="submission" date="2020-08" db="EMBL/GenBank/DDBJ databases">
        <title>Sequencing the genomes of 1000 actinobacteria strains.</title>
        <authorList>
            <person name="Klenk H.-P."/>
        </authorList>
    </citation>
    <scope>NUCLEOTIDE SEQUENCE [LARGE SCALE GENOMIC DNA]</scope>
    <source>
        <strain evidence="4 5">DSM 22242</strain>
    </source>
</reference>
<protein>
    <submittedName>
        <fullName evidence="4">Uncharacterized protein YhaN</fullName>
    </submittedName>
</protein>
<dbReference type="Pfam" id="PF13514">
    <property type="entry name" value="AAA_27"/>
    <property type="match status" value="1"/>
</dbReference>
<organism evidence="4 5">
    <name type="scientific">Parvibacter caecicola</name>
    <dbReference type="NCBI Taxonomy" id="747645"/>
    <lineage>
        <taxon>Bacteria</taxon>
        <taxon>Bacillati</taxon>
        <taxon>Actinomycetota</taxon>
        <taxon>Coriobacteriia</taxon>
        <taxon>Coriobacteriales</taxon>
        <taxon>Coriobacteriaceae</taxon>
        <taxon>Parvibacter</taxon>
    </lineage>
</organism>
<keyword evidence="2" id="KW-0472">Membrane</keyword>
<accession>A0A7W5D359</accession>
<dbReference type="EMBL" id="JACHYA010000004">
    <property type="protein sequence ID" value="MBB3171561.1"/>
    <property type="molecule type" value="Genomic_DNA"/>
</dbReference>
<proteinExistence type="predicted"/>
<dbReference type="Proteomes" id="UP000530850">
    <property type="component" value="Unassembled WGS sequence"/>
</dbReference>
<evidence type="ECO:0000256" key="1">
    <source>
        <dbReference type="SAM" id="Coils"/>
    </source>
</evidence>
<evidence type="ECO:0000259" key="3">
    <source>
        <dbReference type="Pfam" id="PF13514"/>
    </source>
</evidence>
<name>A0A7W5D359_9ACTN</name>
<feature type="domain" description="YhaN AAA" evidence="3">
    <location>
        <begin position="20"/>
        <end position="200"/>
    </location>
</feature>
<dbReference type="AlphaFoldDB" id="A0A7W5D359"/>
<dbReference type="PANTHER" id="PTHR41259">
    <property type="entry name" value="DOUBLE-STRAND BREAK REPAIR RAD50 ATPASE, PUTATIVE-RELATED"/>
    <property type="match status" value="1"/>
</dbReference>
<evidence type="ECO:0000313" key="4">
    <source>
        <dbReference type="EMBL" id="MBB3171561.1"/>
    </source>
</evidence>
<feature type="transmembrane region" description="Helical" evidence="2">
    <location>
        <begin position="391"/>
        <end position="413"/>
    </location>
</feature>
<dbReference type="Gene3D" id="3.40.50.300">
    <property type="entry name" value="P-loop containing nucleotide triphosphate hydrolases"/>
    <property type="match status" value="2"/>
</dbReference>
<dbReference type="InterPro" id="IPR038734">
    <property type="entry name" value="YhaN_AAA"/>
</dbReference>
<keyword evidence="2" id="KW-0812">Transmembrane</keyword>
<dbReference type="RefSeq" id="WP_214647054.1">
    <property type="nucleotide sequence ID" value="NZ_JACHYA010000004.1"/>
</dbReference>
<dbReference type="GeneID" id="93356751"/>
<feature type="transmembrane region" description="Helical" evidence="2">
    <location>
        <begin position="362"/>
        <end position="385"/>
    </location>
</feature>
<dbReference type="SUPFAM" id="SSF52540">
    <property type="entry name" value="P-loop containing nucleoside triphosphate hydrolases"/>
    <property type="match status" value="1"/>
</dbReference>
<keyword evidence="1" id="KW-0175">Coiled coil</keyword>
<evidence type="ECO:0000313" key="5">
    <source>
        <dbReference type="Proteomes" id="UP000530850"/>
    </source>
</evidence>
<feature type="coiled-coil region" evidence="1">
    <location>
        <begin position="494"/>
        <end position="601"/>
    </location>
</feature>
<gene>
    <name evidence="4" type="ORF">FHR31_001381</name>
</gene>
<dbReference type="PANTHER" id="PTHR41259:SF1">
    <property type="entry name" value="DOUBLE-STRAND BREAK REPAIR RAD50 ATPASE, PUTATIVE-RELATED"/>
    <property type="match status" value="1"/>
</dbReference>
<evidence type="ECO:0000256" key="2">
    <source>
        <dbReference type="SAM" id="Phobius"/>
    </source>
</evidence>
<dbReference type="InterPro" id="IPR027417">
    <property type="entry name" value="P-loop_NTPase"/>
</dbReference>
<feature type="coiled-coil region" evidence="1">
    <location>
        <begin position="187"/>
        <end position="316"/>
    </location>
</feature>
<sequence>MSTPLLPDALARAPYLKFASLVRFGAMARKVVGPFSPGLNVVFGPNEAGKSTLAAFVGGVLFGWEDARGRRNTYKPEDGERAGSLLFASRQATAEDEVSLTELSRKRNSDGLQGDAALVADIDKETFRTIFSLNSDELRSLRSTPDITAKLLTAGSGTGSSPAVALRQVNDQLAEYTSRSTGCPHSLVRLAEERAQLRAQVQKAGEEAERLCGQERQLRELQPQRDGLAERLAKLNRQTDTLTAAVAALARVEQEQEAIAQEKAQLEAERSAAARAYQEKEALVGSTLAHLSAPEERQLRETVARLQSRRQRLAQSTDLARDHYSASKAAYDALREAQGLGASAGDESAGRSRAERQKLLRAALPVALLAIILVCGVALLMRGYAVRAFSFMALGVALIAFALIMTVAAFILIMRPGPQVDIAVKLEDARWVMVQDQKKLESCRADERANEEEAVLQLEEAGLEEAGGSLSGALALLDEARQVRAEMTLDLQTRKAAMARISDLRQREQQLAQEAAEHRRRAEVALDMPLEEMRDELARRTANREGLQETANSLNAQYGQLKEVLAQGRRAHDFDQLKLQLQEVETRIKDSNREFARLLLARRMLEGAITRWESKSQPEVYRMAGRFLALMTDGRWVSVSPTPEGELQVTNSLMETCNVLQLSLGTCQQLYLAMRIALLIVADNVGASVPVLADDILVNFDAKRRAGAARALAELARHRQVIVMTCHQEVADALIAADPTATQLNL</sequence>
<comment type="caution">
    <text evidence="4">The sequence shown here is derived from an EMBL/GenBank/DDBJ whole genome shotgun (WGS) entry which is preliminary data.</text>
</comment>
<keyword evidence="2" id="KW-1133">Transmembrane helix</keyword>